<dbReference type="Gene3D" id="3.40.50.720">
    <property type="entry name" value="NAD(P)-binding Rossmann-like Domain"/>
    <property type="match status" value="1"/>
</dbReference>
<evidence type="ECO:0000313" key="5">
    <source>
        <dbReference type="Proteomes" id="UP001140560"/>
    </source>
</evidence>
<dbReference type="SUPFAM" id="SSF51735">
    <property type="entry name" value="NAD(P)-binding Rossmann-fold domains"/>
    <property type="match status" value="1"/>
</dbReference>
<keyword evidence="5" id="KW-1185">Reference proteome</keyword>
<dbReference type="EMBL" id="JAPEUY010000019">
    <property type="protein sequence ID" value="KAJ4363538.1"/>
    <property type="molecule type" value="Genomic_DNA"/>
</dbReference>
<dbReference type="Proteomes" id="UP001140560">
    <property type="component" value="Unassembled WGS sequence"/>
</dbReference>
<dbReference type="PRINTS" id="PR00081">
    <property type="entry name" value="GDHRDH"/>
</dbReference>
<dbReference type="InterPro" id="IPR020904">
    <property type="entry name" value="Sc_DH/Rdtase_CS"/>
</dbReference>
<reference evidence="4" key="1">
    <citation type="submission" date="2022-10" db="EMBL/GenBank/DDBJ databases">
        <title>Tapping the CABI collections for fungal endophytes: first genome assemblies for Collariella, Neodidymelliopsis, Ascochyta clinopodiicola, Didymella pomorum, Didymosphaeria variabile, Neocosmospora piperis and Neocucurbitaria cava.</title>
        <authorList>
            <person name="Hill R."/>
        </authorList>
    </citation>
    <scope>NUCLEOTIDE SEQUENCE</scope>
    <source>
        <strain evidence="4">IMI 356814</strain>
    </source>
</reference>
<name>A0A9W9CI39_9PLEO</name>
<dbReference type="Pfam" id="PF00106">
    <property type="entry name" value="adh_short"/>
    <property type="match status" value="1"/>
</dbReference>
<sequence length="287" mass="31523">MLRSIRCGGSSGIARALTLHLLSTGWQVFIADRNTTSAKQIAEKYNTTTNTICHYTECDTASWESQLSAFQMALKLLGGRIDFVAPIAGIGERKWLPFPSETQSMKEGEFMKPDLGTVDVDLTGVLYTIALAVQQFRRQGAEDWSMGGKSRGKIGLVASVCGFYCVPSLPVYTAAKHALVGLTRSYGVLLRDEDIAINAVAPNVVRTSISSDKFYDRMEEQGLLTPMEGLMEAFDDILGSHKSGLIYECGPKGGWVNRAGVEYVDKKSKKCCELLWERGNVLHYGQT</sequence>
<gene>
    <name evidence="4" type="ORF">N0V83_009834</name>
</gene>
<dbReference type="OrthoDB" id="37659at2759"/>
<proteinExistence type="inferred from homology"/>
<organism evidence="4 5">
    <name type="scientific">Neocucurbitaria cava</name>
    <dbReference type="NCBI Taxonomy" id="798079"/>
    <lineage>
        <taxon>Eukaryota</taxon>
        <taxon>Fungi</taxon>
        <taxon>Dikarya</taxon>
        <taxon>Ascomycota</taxon>
        <taxon>Pezizomycotina</taxon>
        <taxon>Dothideomycetes</taxon>
        <taxon>Pleosporomycetidae</taxon>
        <taxon>Pleosporales</taxon>
        <taxon>Pleosporineae</taxon>
        <taxon>Cucurbitariaceae</taxon>
        <taxon>Neocucurbitaria</taxon>
    </lineage>
</organism>
<dbReference type="PANTHER" id="PTHR44229">
    <property type="entry name" value="15-HYDROXYPROSTAGLANDIN DEHYDROGENASE [NAD(+)]"/>
    <property type="match status" value="1"/>
</dbReference>
<dbReference type="GO" id="GO:0016616">
    <property type="term" value="F:oxidoreductase activity, acting on the CH-OH group of donors, NAD or NADP as acceptor"/>
    <property type="evidence" value="ECO:0007669"/>
    <property type="project" value="TreeGrafter"/>
</dbReference>
<protein>
    <recommendedName>
        <fullName evidence="6">NAD(P)-binding protein</fullName>
    </recommendedName>
</protein>
<evidence type="ECO:0000256" key="2">
    <source>
        <dbReference type="ARBA" id="ARBA00022857"/>
    </source>
</evidence>
<dbReference type="AlphaFoldDB" id="A0A9W9CI39"/>
<evidence type="ECO:0000313" key="4">
    <source>
        <dbReference type="EMBL" id="KAJ4363538.1"/>
    </source>
</evidence>
<dbReference type="GO" id="GO:0005737">
    <property type="term" value="C:cytoplasm"/>
    <property type="evidence" value="ECO:0007669"/>
    <property type="project" value="TreeGrafter"/>
</dbReference>
<evidence type="ECO:0008006" key="6">
    <source>
        <dbReference type="Google" id="ProtNLM"/>
    </source>
</evidence>
<comment type="caution">
    <text evidence="4">The sequence shown here is derived from an EMBL/GenBank/DDBJ whole genome shotgun (WGS) entry which is preliminary data.</text>
</comment>
<keyword evidence="2" id="KW-0521">NADP</keyword>
<comment type="similarity">
    <text evidence="1">Belongs to the short-chain dehydrogenases/reductases (SDR) family.</text>
</comment>
<dbReference type="InterPro" id="IPR002347">
    <property type="entry name" value="SDR_fam"/>
</dbReference>
<evidence type="ECO:0000256" key="3">
    <source>
        <dbReference type="ARBA" id="ARBA00023002"/>
    </source>
</evidence>
<dbReference type="InterPro" id="IPR036291">
    <property type="entry name" value="NAD(P)-bd_dom_sf"/>
</dbReference>
<dbReference type="PANTHER" id="PTHR44229:SF4">
    <property type="entry name" value="15-HYDROXYPROSTAGLANDIN DEHYDROGENASE [NAD(+)]"/>
    <property type="match status" value="1"/>
</dbReference>
<keyword evidence="3" id="KW-0560">Oxidoreductase</keyword>
<dbReference type="PROSITE" id="PS00061">
    <property type="entry name" value="ADH_SHORT"/>
    <property type="match status" value="1"/>
</dbReference>
<evidence type="ECO:0000256" key="1">
    <source>
        <dbReference type="ARBA" id="ARBA00006484"/>
    </source>
</evidence>
<accession>A0A9W9CI39</accession>